<reference evidence="4 5" key="1">
    <citation type="journal article" date="2020" name="Cell Host Microbe">
        <title>Functional and Genomic Variation between Human-Derived Isolates of Lachnospiraceae Reveals Inter- and Intra-Species Diversity.</title>
        <authorList>
            <person name="Sorbara M.T."/>
            <person name="Littmann E.R."/>
            <person name="Fontana E."/>
            <person name="Moody T.U."/>
            <person name="Kohout C.E."/>
            <person name="Gjonbalaj M."/>
            <person name="Eaton V."/>
            <person name="Seok R."/>
            <person name="Leiner I.M."/>
            <person name="Pamer E.G."/>
        </authorList>
    </citation>
    <scope>NUCLEOTIDE SEQUENCE [LARGE SCALE GENOMIC DNA]</scope>
    <source>
        <strain evidence="4 5">MSK.15.26</strain>
    </source>
</reference>
<feature type="region of interest" description="Disordered" evidence="2">
    <location>
        <begin position="443"/>
        <end position="470"/>
    </location>
</feature>
<proteinExistence type="predicted"/>
<dbReference type="EMBL" id="JAAITA010000004">
    <property type="protein sequence ID" value="NSJ85549.1"/>
    <property type="molecule type" value="Genomic_DNA"/>
</dbReference>
<feature type="compositionally biased region" description="Basic and acidic residues" evidence="2">
    <location>
        <begin position="443"/>
        <end position="452"/>
    </location>
</feature>
<dbReference type="InterPro" id="IPR005094">
    <property type="entry name" value="Endonuclease_MobA/VirD2"/>
</dbReference>
<organism evidence="4 5">
    <name type="scientific">Blautia hansenii</name>
    <name type="common">Ruminococcus hansenii</name>
    <dbReference type="NCBI Taxonomy" id="1322"/>
    <lineage>
        <taxon>Bacteria</taxon>
        <taxon>Bacillati</taxon>
        <taxon>Bacillota</taxon>
        <taxon>Clostridia</taxon>
        <taxon>Lachnospirales</taxon>
        <taxon>Lachnospiraceae</taxon>
        <taxon>Blautia</taxon>
    </lineage>
</organism>
<dbReference type="Pfam" id="PF03432">
    <property type="entry name" value="Relaxase"/>
    <property type="match status" value="1"/>
</dbReference>
<evidence type="ECO:0000313" key="5">
    <source>
        <dbReference type="Proteomes" id="UP000822142"/>
    </source>
</evidence>
<feature type="compositionally biased region" description="Basic and acidic residues" evidence="2">
    <location>
        <begin position="459"/>
        <end position="470"/>
    </location>
</feature>
<feature type="domain" description="MobA/VirD2-like nuclease" evidence="3">
    <location>
        <begin position="45"/>
        <end position="173"/>
    </location>
</feature>
<name>A0ABX2I5P6_BLAHA</name>
<feature type="coiled-coil region" evidence="1">
    <location>
        <begin position="360"/>
        <end position="387"/>
    </location>
</feature>
<dbReference type="Proteomes" id="UP000822142">
    <property type="component" value="Unassembled WGS sequence"/>
</dbReference>
<evidence type="ECO:0000313" key="4">
    <source>
        <dbReference type="EMBL" id="NSJ85549.1"/>
    </source>
</evidence>
<evidence type="ECO:0000259" key="3">
    <source>
        <dbReference type="Pfam" id="PF03432"/>
    </source>
</evidence>
<comment type="caution">
    <text evidence="4">The sequence shown here is derived from an EMBL/GenBank/DDBJ whole genome shotgun (WGS) entry which is preliminary data.</text>
</comment>
<gene>
    <name evidence="4" type="ORF">G5A70_05055</name>
</gene>
<evidence type="ECO:0000256" key="1">
    <source>
        <dbReference type="SAM" id="Coils"/>
    </source>
</evidence>
<sequence length="470" mass="54900">MAVCEIWDVRGRLDHPIDYAENPEKTANPRYSDTDLQAMVDVMEYATNQDKTEQRFFVTGVNCDVSTARDEMLITKAQWNDESEIVCYHGFQSFKHGEVTPEIAHEVGVKLAERMWGDRFQVVVATHLNTECLHNHFVVNSVSFADGKHYHDNKASLRLLRQRSDELCREYSLSVIEHPSGKKKPYALYQAEKQGLPTRDNVARQAVDEAISKSFTLKDFDRLMNEMGYRCSFDPNRKYWTIIGKGWKRPKRLYKLGEDYTNERILERIRENSYAVKFSKFAEPQKQVMVYRLKGSLKDAKKIGGLRGLYLHYCYRLGILPKNRKQNYARLHYLLKDDLMKMDAITNETRLLCRNHIDTVEQLLSYKGSLENEMAELTEQRKGLYSQSRRISGEEKEAVKARLSEITGRLKVIRKEVRLCEGIEARSDTLKEKLQVIRADEKEQQRKELMKNEHRRRSGRADRENELGGI</sequence>
<keyword evidence="1" id="KW-0175">Coiled coil</keyword>
<evidence type="ECO:0000256" key="2">
    <source>
        <dbReference type="SAM" id="MobiDB-lite"/>
    </source>
</evidence>
<keyword evidence="5" id="KW-1185">Reference proteome</keyword>
<dbReference type="RefSeq" id="WP_173748733.1">
    <property type="nucleotide sequence ID" value="NZ_JAAITA010000004.1"/>
</dbReference>
<accession>A0ABX2I5P6</accession>
<protein>
    <submittedName>
        <fullName evidence="4">Relaxase/mobilization nuclease domain-containing protein</fullName>
    </submittedName>
</protein>